<reference evidence="2 3" key="1">
    <citation type="submission" date="2017-06" db="EMBL/GenBank/DDBJ databases">
        <title>Draft genome sequence of anaerobic fermentative bacterium Anaeromicrobium sediminis DY2726D isolated from West Pacific Ocean sediments.</title>
        <authorList>
            <person name="Zeng X."/>
        </authorList>
    </citation>
    <scope>NUCLEOTIDE SEQUENCE [LARGE SCALE GENOMIC DNA]</scope>
    <source>
        <strain evidence="2 3">DY2726D</strain>
    </source>
</reference>
<dbReference type="OrthoDB" id="1952080at2"/>
<dbReference type="AlphaFoldDB" id="A0A267MC45"/>
<evidence type="ECO:0000313" key="3">
    <source>
        <dbReference type="Proteomes" id="UP000216024"/>
    </source>
</evidence>
<comment type="caution">
    <text evidence="2">The sequence shown here is derived from an EMBL/GenBank/DDBJ whole genome shotgun (WGS) entry which is preliminary data.</text>
</comment>
<feature type="transmembrane region" description="Helical" evidence="1">
    <location>
        <begin position="6"/>
        <end position="26"/>
    </location>
</feature>
<evidence type="ECO:0000313" key="2">
    <source>
        <dbReference type="EMBL" id="PAB57116.1"/>
    </source>
</evidence>
<keyword evidence="1" id="KW-0472">Membrane</keyword>
<accession>A0A267MC45</accession>
<dbReference type="RefSeq" id="WP_095135541.1">
    <property type="nucleotide sequence ID" value="NZ_NIBG01000028.1"/>
</dbReference>
<proteinExistence type="predicted"/>
<keyword evidence="1" id="KW-1133">Transmembrane helix</keyword>
<protein>
    <submittedName>
        <fullName evidence="2">Uncharacterized protein</fullName>
    </submittedName>
</protein>
<name>A0A267MC45_9FIRM</name>
<keyword evidence="3" id="KW-1185">Reference proteome</keyword>
<organism evidence="2 3">
    <name type="scientific">Anaeromicrobium sediminis</name>
    <dbReference type="NCBI Taxonomy" id="1478221"/>
    <lineage>
        <taxon>Bacteria</taxon>
        <taxon>Bacillati</taxon>
        <taxon>Bacillota</taxon>
        <taxon>Clostridia</taxon>
        <taxon>Peptostreptococcales</taxon>
        <taxon>Thermotaleaceae</taxon>
        <taxon>Anaeromicrobium</taxon>
    </lineage>
</organism>
<gene>
    <name evidence="2" type="ORF">CCE28_19490</name>
</gene>
<sequence>MKTTSPISYLLKTTMLFIKSLLIYIFKKDDEKLEKIYYEMMDLEIDYIENFSDEEEKNQVYKQKIIELVELVSIVEPKDILKMESLEEKMYKGLKLRENIINNIYLETWLINNRLWLYILESKGHRERLIPIDVDNLYLIRLDQLYYALKQKRVTGLLRF</sequence>
<evidence type="ECO:0000256" key="1">
    <source>
        <dbReference type="SAM" id="Phobius"/>
    </source>
</evidence>
<keyword evidence="1" id="KW-0812">Transmembrane</keyword>
<dbReference type="Proteomes" id="UP000216024">
    <property type="component" value="Unassembled WGS sequence"/>
</dbReference>
<dbReference type="EMBL" id="NIBG01000028">
    <property type="protein sequence ID" value="PAB57116.1"/>
    <property type="molecule type" value="Genomic_DNA"/>
</dbReference>